<proteinExistence type="predicted"/>
<keyword evidence="3 4" id="KW-0539">Nucleus</keyword>
<dbReference type="GO" id="GO:0006355">
    <property type="term" value="P:regulation of DNA-templated transcription"/>
    <property type="evidence" value="ECO:0007669"/>
    <property type="project" value="InterPro"/>
</dbReference>
<accession>A0A1D1W2P5</accession>
<dbReference type="PROSITE" id="PS51037">
    <property type="entry name" value="YEATS"/>
    <property type="match status" value="1"/>
</dbReference>
<organism evidence="7 8">
    <name type="scientific">Ramazzottius varieornatus</name>
    <name type="common">Water bear</name>
    <name type="synonym">Tardigrade</name>
    <dbReference type="NCBI Taxonomy" id="947166"/>
    <lineage>
        <taxon>Eukaryota</taxon>
        <taxon>Metazoa</taxon>
        <taxon>Ecdysozoa</taxon>
        <taxon>Tardigrada</taxon>
        <taxon>Eutardigrada</taxon>
        <taxon>Parachela</taxon>
        <taxon>Hypsibioidea</taxon>
        <taxon>Ramazzottiidae</taxon>
        <taxon>Ramazzottius</taxon>
    </lineage>
</organism>
<evidence type="ECO:0000256" key="3">
    <source>
        <dbReference type="ARBA" id="ARBA00023242"/>
    </source>
</evidence>
<evidence type="ECO:0000313" key="7">
    <source>
        <dbReference type="EMBL" id="GAV07546.1"/>
    </source>
</evidence>
<keyword evidence="8" id="KW-1185">Reference proteome</keyword>
<dbReference type="InterPro" id="IPR005033">
    <property type="entry name" value="YEATS"/>
</dbReference>
<dbReference type="AlphaFoldDB" id="A0A1D1W2P5"/>
<evidence type="ECO:0000259" key="6">
    <source>
        <dbReference type="PROSITE" id="PS51037"/>
    </source>
</evidence>
<dbReference type="OrthoDB" id="16041at2759"/>
<evidence type="ECO:0000313" key="8">
    <source>
        <dbReference type="Proteomes" id="UP000186922"/>
    </source>
</evidence>
<feature type="region of interest" description="Disordered" evidence="5">
    <location>
        <begin position="1"/>
        <end position="21"/>
    </location>
</feature>
<dbReference type="InterPro" id="IPR055129">
    <property type="entry name" value="YEATS_dom"/>
</dbReference>
<evidence type="ECO:0000256" key="1">
    <source>
        <dbReference type="ARBA" id="ARBA00023015"/>
    </source>
</evidence>
<feature type="domain" description="YEATS" evidence="6">
    <location>
        <begin position="21"/>
        <end position="191"/>
    </location>
</feature>
<dbReference type="EMBL" id="BDGG01000015">
    <property type="protein sequence ID" value="GAV07546.1"/>
    <property type="molecule type" value="Genomic_DNA"/>
</dbReference>
<keyword evidence="1" id="KW-0805">Transcription regulation</keyword>
<comment type="caution">
    <text evidence="7">The sequence shown here is derived from an EMBL/GenBank/DDBJ whole genome shotgun (WGS) entry which is preliminary data.</text>
</comment>
<comment type="subcellular location">
    <subcellularLocation>
        <location evidence="4">Nucleus</location>
    </subcellularLocation>
</comment>
<dbReference type="Gene3D" id="2.60.40.1970">
    <property type="entry name" value="YEATS domain"/>
    <property type="match status" value="1"/>
</dbReference>
<sequence>MFSQQNRKVQKKNWGMDSGGRQKNVQIVKPFLIGCRSKPMESSVPDVCANDPVDLSLSSGNSAPAGSVPQKQHTHRWCLYLRPFDNEDLGIWIKKVQFKLHESYPDHIRSVTQYPFEVEETGWGEFDVQVKVFFHDPHEREVTLYTWVRLLLKDNDPRRYSSGDGYNIWEYHDEFVFNEPTTMMSALLNTRKPEAFYKYPEIDYGKLEETTKEKIGVGRRRVLKEIEALKAQYEEYEAITLDLTAHLASLAKPSSLQEPDHANNAMDSAADQNMENFSTDL</sequence>
<gene>
    <name evidence="7" type="primary">RvY_17370-1</name>
    <name evidence="7" type="synonym">RvY_17370.1</name>
    <name evidence="7" type="ORF">RvY_17370</name>
</gene>
<dbReference type="InterPro" id="IPR038704">
    <property type="entry name" value="YEAST_sf"/>
</dbReference>
<dbReference type="PANTHER" id="PTHR47573">
    <property type="entry name" value="PROTEIN AF-9 HOMOLOG"/>
    <property type="match status" value="1"/>
</dbReference>
<evidence type="ECO:0000256" key="2">
    <source>
        <dbReference type="ARBA" id="ARBA00023163"/>
    </source>
</evidence>
<protein>
    <recommendedName>
        <fullName evidence="6">YEATS domain-containing protein</fullName>
    </recommendedName>
</protein>
<dbReference type="GO" id="GO:0005634">
    <property type="term" value="C:nucleus"/>
    <property type="evidence" value="ECO:0007669"/>
    <property type="project" value="UniProtKB-SubCell"/>
</dbReference>
<dbReference type="Pfam" id="PF03366">
    <property type="entry name" value="YEATS"/>
    <property type="match status" value="1"/>
</dbReference>
<dbReference type="STRING" id="947166.A0A1D1W2P5"/>
<dbReference type="PANTHER" id="PTHR47573:SF1">
    <property type="entry name" value="PROTEIN AF-9 HOMOLOG"/>
    <property type="match status" value="1"/>
</dbReference>
<keyword evidence="2" id="KW-0804">Transcription</keyword>
<name>A0A1D1W2P5_RAMVA</name>
<evidence type="ECO:0000256" key="5">
    <source>
        <dbReference type="SAM" id="MobiDB-lite"/>
    </source>
</evidence>
<dbReference type="Proteomes" id="UP000186922">
    <property type="component" value="Unassembled WGS sequence"/>
</dbReference>
<reference evidence="7 8" key="1">
    <citation type="journal article" date="2016" name="Nat. Commun.">
        <title>Extremotolerant tardigrade genome and improved radiotolerance of human cultured cells by tardigrade-unique protein.</title>
        <authorList>
            <person name="Hashimoto T."/>
            <person name="Horikawa D.D."/>
            <person name="Saito Y."/>
            <person name="Kuwahara H."/>
            <person name="Kozuka-Hata H."/>
            <person name="Shin-I T."/>
            <person name="Minakuchi Y."/>
            <person name="Ohishi K."/>
            <person name="Motoyama A."/>
            <person name="Aizu T."/>
            <person name="Enomoto A."/>
            <person name="Kondo K."/>
            <person name="Tanaka S."/>
            <person name="Hara Y."/>
            <person name="Koshikawa S."/>
            <person name="Sagara H."/>
            <person name="Miura T."/>
            <person name="Yokobori S."/>
            <person name="Miyagawa K."/>
            <person name="Suzuki Y."/>
            <person name="Kubo T."/>
            <person name="Oyama M."/>
            <person name="Kohara Y."/>
            <person name="Fujiyama A."/>
            <person name="Arakawa K."/>
            <person name="Katayama T."/>
            <person name="Toyoda A."/>
            <person name="Kunieda T."/>
        </authorList>
    </citation>
    <scope>NUCLEOTIDE SEQUENCE [LARGE SCALE GENOMIC DNA]</scope>
    <source>
        <strain evidence="7 8">YOKOZUNA-1</strain>
    </source>
</reference>
<evidence type="ECO:0000256" key="4">
    <source>
        <dbReference type="PROSITE-ProRule" id="PRU00376"/>
    </source>
</evidence>